<dbReference type="GO" id="GO:0051606">
    <property type="term" value="P:detection of stimulus"/>
    <property type="evidence" value="ECO:0007669"/>
    <property type="project" value="UniProtKB-ARBA"/>
</dbReference>
<dbReference type="FunFam" id="3.80.10.10:FF:000213">
    <property type="entry name" value="Tyrosine-sulfated glycopeptide receptor 1"/>
    <property type="match status" value="1"/>
</dbReference>
<gene>
    <name evidence="15" type="ORF">U9M48_025687</name>
</gene>
<evidence type="ECO:0000256" key="4">
    <source>
        <dbReference type="ARBA" id="ARBA00022614"/>
    </source>
</evidence>
<evidence type="ECO:0000256" key="3">
    <source>
        <dbReference type="ARBA" id="ARBA00022475"/>
    </source>
</evidence>
<feature type="domain" description="Leucine-rich repeat-containing N-terminal plant-type" evidence="13">
    <location>
        <begin position="41"/>
        <end position="76"/>
    </location>
</feature>
<accession>A0AAQ3WY69</accession>
<dbReference type="FunFam" id="3.80.10.10:FF:000470">
    <property type="entry name" value="LRR receptor-like serine/threonine-protein kinase RPK2"/>
    <property type="match status" value="1"/>
</dbReference>
<dbReference type="Proteomes" id="UP001341281">
    <property type="component" value="Chromosome 05"/>
</dbReference>
<evidence type="ECO:0000259" key="13">
    <source>
        <dbReference type="Pfam" id="PF08263"/>
    </source>
</evidence>
<organism evidence="15 16">
    <name type="scientific">Paspalum notatum var. saurae</name>
    <dbReference type="NCBI Taxonomy" id="547442"/>
    <lineage>
        <taxon>Eukaryota</taxon>
        <taxon>Viridiplantae</taxon>
        <taxon>Streptophyta</taxon>
        <taxon>Embryophyta</taxon>
        <taxon>Tracheophyta</taxon>
        <taxon>Spermatophyta</taxon>
        <taxon>Magnoliopsida</taxon>
        <taxon>Liliopsida</taxon>
        <taxon>Poales</taxon>
        <taxon>Poaceae</taxon>
        <taxon>PACMAD clade</taxon>
        <taxon>Panicoideae</taxon>
        <taxon>Andropogonodae</taxon>
        <taxon>Paspaleae</taxon>
        <taxon>Paspalinae</taxon>
        <taxon>Paspalum</taxon>
    </lineage>
</organism>
<keyword evidence="3" id="KW-1003">Cell membrane</keyword>
<dbReference type="FunFam" id="3.80.10.10:FF:000403">
    <property type="entry name" value="Receptor-like protein 2"/>
    <property type="match status" value="1"/>
</dbReference>
<dbReference type="FunFam" id="3.80.10.10:FF:000129">
    <property type="entry name" value="Leucine-rich repeat receptor-like kinase"/>
    <property type="match status" value="1"/>
</dbReference>
<keyword evidence="4" id="KW-0433">Leucine-rich repeat</keyword>
<feature type="domain" description="Leucine-rich repeat-containing N-terminal plant-type" evidence="13">
    <location>
        <begin position="339"/>
        <end position="366"/>
    </location>
</feature>
<evidence type="ECO:0000256" key="8">
    <source>
        <dbReference type="ARBA" id="ARBA00022989"/>
    </source>
</evidence>
<evidence type="ECO:0008006" key="17">
    <source>
        <dbReference type="Google" id="ProtNLM"/>
    </source>
</evidence>
<dbReference type="SMART" id="SM00365">
    <property type="entry name" value="LRR_SD22"/>
    <property type="match status" value="3"/>
</dbReference>
<evidence type="ECO:0000256" key="1">
    <source>
        <dbReference type="ARBA" id="ARBA00004251"/>
    </source>
</evidence>
<proteinExistence type="inferred from homology"/>
<evidence type="ECO:0000313" key="15">
    <source>
        <dbReference type="EMBL" id="WVZ77886.1"/>
    </source>
</evidence>
<dbReference type="PANTHER" id="PTHR48052">
    <property type="entry name" value="UNNAMED PRODUCT"/>
    <property type="match status" value="1"/>
</dbReference>
<feature type="transmembrane region" description="Helical" evidence="12">
    <location>
        <begin position="924"/>
        <end position="945"/>
    </location>
</feature>
<dbReference type="PROSITE" id="PS51450">
    <property type="entry name" value="LRR"/>
    <property type="match status" value="1"/>
</dbReference>
<name>A0AAQ3WY69_PASNO</name>
<dbReference type="AlphaFoldDB" id="A0AAQ3WY69"/>
<keyword evidence="8 12" id="KW-1133">Transmembrane helix</keyword>
<evidence type="ECO:0000313" key="16">
    <source>
        <dbReference type="Proteomes" id="UP001341281"/>
    </source>
</evidence>
<keyword evidence="5 12" id="KW-0812">Transmembrane</keyword>
<keyword evidence="10" id="KW-0675">Receptor</keyword>
<dbReference type="FunFam" id="3.80.10.10:FF:000530">
    <property type="entry name" value="Receptor-like protein 2"/>
    <property type="match status" value="1"/>
</dbReference>
<dbReference type="InterPro" id="IPR032675">
    <property type="entry name" value="LRR_dom_sf"/>
</dbReference>
<sequence>MQSLHFSYKKNHNRSHIPSIGLVLVLLVSFVSCTSSCKDLERISLLQFLTGLSQDAGLTKLWQSTDICKWQGITCNQNGTVTAVSLPYRGLEGHISQSLGNLTNLQHLNLSYNSLSGGLPLGLVSSSSIIVVDVSFNLLSGDLHELPSSTSGQPLQVLNISSNLFTGQFTSTTWKGMHNLIALTASNNSFTGQIPSHLCNISPSFAVLELCYNKISGSIPPELGNCSAIKVLKAGHNNLSGTLPDELFNATTLEYLSFSSNGLHGTLDGTHIAKLTNLVILDLGENKFSGKIPYSIGQLKRLQELHLDFNNMYGELPSTLSNCTDLIVIKLRSNSFTGELAKDSSLAKSWQEDGTDCCKWEGVTCNGNKTVIQVSLPSRGLKGRIAPSLGNLTGLQHLNLSYNLLYGGLPQELVSSSSMVVLDVSFNQLNGDLHELSSSTSVHYNKLGGSVPSGLGNCSILRVLKADHNNLKGILPNELFNANSLEYLSFSSNNLQGVLDGKHIFKLSNLVILDLGENNFTGRIPDTIGQLRRLQEIDLDFNNMYGELPSSLSNCTDLIMINLRNNGFSGELAKVNFSNLENLKTLDLAWNNFIGTIPESIYSCVKLTALRLSYNNLHGQLSNGIGNLKSLSFLSLVDNNLTDITNALHILRGSKSLTTLLIGSNFMNETMPGDDSIDGFENLQVLAIQNCQLSGAIPLWMSKLGNLEMLFLDGNQLNGSIPTWISTLNYLFYVDISNNSLTGEISHELMNMPMLTSENTTAHLDPMIFDLPVYDGPSRQYRIPIALPKVIDLSSNHFTGVIPAEIGQLKALVTLDVSFNNLTGPIPPSICNLTNLQVLDLSSNSLTGEIPAALENLHFLSQFNISNNNLEGPIPTGGQFSTFQNSSFGGNPNLCGPMLSKNCRLAAEAIPETNVHTDLCGGKVIFAIAFGVFVGVGVLYDQVVLSRYFG</sequence>
<comment type="subcellular location">
    <subcellularLocation>
        <location evidence="1">Cell membrane</location>
        <topology evidence="1">Single-pass type I membrane protein</topology>
    </subcellularLocation>
</comment>
<evidence type="ECO:0000256" key="10">
    <source>
        <dbReference type="ARBA" id="ARBA00023170"/>
    </source>
</evidence>
<evidence type="ECO:0000256" key="7">
    <source>
        <dbReference type="ARBA" id="ARBA00022737"/>
    </source>
</evidence>
<dbReference type="SUPFAM" id="SSF52058">
    <property type="entry name" value="L domain-like"/>
    <property type="match status" value="4"/>
</dbReference>
<evidence type="ECO:0000256" key="5">
    <source>
        <dbReference type="ARBA" id="ARBA00022692"/>
    </source>
</evidence>
<keyword evidence="11" id="KW-0325">Glycoprotein</keyword>
<keyword evidence="16" id="KW-1185">Reference proteome</keyword>
<dbReference type="Gene3D" id="3.80.10.10">
    <property type="entry name" value="Ribonuclease Inhibitor"/>
    <property type="match status" value="6"/>
</dbReference>
<keyword evidence="9 12" id="KW-0472">Membrane</keyword>
<evidence type="ECO:0000256" key="11">
    <source>
        <dbReference type="ARBA" id="ARBA00023180"/>
    </source>
</evidence>
<dbReference type="InterPro" id="IPR003591">
    <property type="entry name" value="Leu-rich_rpt_typical-subtyp"/>
</dbReference>
<evidence type="ECO:0000259" key="14">
    <source>
        <dbReference type="Pfam" id="PF23598"/>
    </source>
</evidence>
<dbReference type="InterPro" id="IPR001611">
    <property type="entry name" value="Leu-rich_rpt"/>
</dbReference>
<dbReference type="Pfam" id="PF08263">
    <property type="entry name" value="LRRNT_2"/>
    <property type="match status" value="2"/>
</dbReference>
<dbReference type="Pfam" id="PF13855">
    <property type="entry name" value="LRR_8"/>
    <property type="match status" value="1"/>
</dbReference>
<evidence type="ECO:0000256" key="6">
    <source>
        <dbReference type="ARBA" id="ARBA00022729"/>
    </source>
</evidence>
<comment type="similarity">
    <text evidence="2">Belongs to the RLP family.</text>
</comment>
<protein>
    <recommendedName>
        <fullName evidence="17">Leucine-rich repeat-containing N-terminal plant-type domain-containing protein</fullName>
    </recommendedName>
</protein>
<feature type="domain" description="Disease resistance R13L4/SHOC-2-like LRR" evidence="14">
    <location>
        <begin position="577"/>
        <end position="756"/>
    </location>
</feature>
<keyword evidence="6" id="KW-0732">Signal</keyword>
<dbReference type="GO" id="GO:0005886">
    <property type="term" value="C:plasma membrane"/>
    <property type="evidence" value="ECO:0007669"/>
    <property type="project" value="UniProtKB-SubCell"/>
</dbReference>
<keyword evidence="7" id="KW-0677">Repeat</keyword>
<evidence type="ECO:0000256" key="9">
    <source>
        <dbReference type="ARBA" id="ARBA00023136"/>
    </source>
</evidence>
<reference evidence="15 16" key="1">
    <citation type="submission" date="2024-02" db="EMBL/GenBank/DDBJ databases">
        <title>High-quality chromosome-scale genome assembly of Pensacola bahiagrass (Paspalum notatum Flugge var. saurae).</title>
        <authorList>
            <person name="Vega J.M."/>
            <person name="Podio M."/>
            <person name="Orjuela J."/>
            <person name="Siena L.A."/>
            <person name="Pessino S.C."/>
            <person name="Combes M.C."/>
            <person name="Mariac C."/>
            <person name="Albertini E."/>
            <person name="Pupilli F."/>
            <person name="Ortiz J.P.A."/>
            <person name="Leblanc O."/>
        </authorList>
    </citation>
    <scope>NUCLEOTIDE SEQUENCE [LARGE SCALE GENOMIC DNA]</scope>
    <source>
        <strain evidence="15">R1</strain>
        <tissue evidence="15">Leaf</tissue>
    </source>
</reference>
<dbReference type="EMBL" id="CP144749">
    <property type="protein sequence ID" value="WVZ77886.1"/>
    <property type="molecule type" value="Genomic_DNA"/>
</dbReference>
<evidence type="ECO:0000256" key="2">
    <source>
        <dbReference type="ARBA" id="ARBA00009592"/>
    </source>
</evidence>
<dbReference type="InterPro" id="IPR055414">
    <property type="entry name" value="LRR_R13L4/SHOC2-like"/>
</dbReference>
<dbReference type="Pfam" id="PF00560">
    <property type="entry name" value="LRR_1"/>
    <property type="match status" value="8"/>
</dbReference>
<dbReference type="SMART" id="SM00369">
    <property type="entry name" value="LRR_TYP"/>
    <property type="match status" value="9"/>
</dbReference>
<dbReference type="Pfam" id="PF23598">
    <property type="entry name" value="LRR_14"/>
    <property type="match status" value="1"/>
</dbReference>
<evidence type="ECO:0000256" key="12">
    <source>
        <dbReference type="SAM" id="Phobius"/>
    </source>
</evidence>
<dbReference type="InterPro" id="IPR013210">
    <property type="entry name" value="LRR_N_plant-typ"/>
</dbReference>
<dbReference type="PANTHER" id="PTHR48052:SF81">
    <property type="entry name" value="LEUCINE-RICH REPEAT-CONTAINING N-TERMINAL PLANT-TYPE DOMAIN-CONTAINING PROTEIN"/>
    <property type="match status" value="1"/>
</dbReference>
<dbReference type="PRINTS" id="PR00019">
    <property type="entry name" value="LEURICHRPT"/>
</dbReference>